<evidence type="ECO:0000256" key="3">
    <source>
        <dbReference type="ARBA" id="ARBA00022714"/>
    </source>
</evidence>
<evidence type="ECO:0000313" key="10">
    <source>
        <dbReference type="EMBL" id="MFC3023168.1"/>
    </source>
</evidence>
<evidence type="ECO:0000256" key="2">
    <source>
        <dbReference type="ARBA" id="ARBA00022448"/>
    </source>
</evidence>
<feature type="domain" description="2Fe-2S ferredoxin-type" evidence="9">
    <location>
        <begin position="3"/>
        <end position="89"/>
    </location>
</feature>
<comment type="caution">
    <text evidence="10">The sequence shown here is derived from an EMBL/GenBank/DDBJ whole genome shotgun (WGS) entry which is preliminary data.</text>
</comment>
<protein>
    <submittedName>
        <fullName evidence="10">2Fe-2S iron-sulfur cluster-binding protein</fullName>
    </submittedName>
</protein>
<evidence type="ECO:0000259" key="9">
    <source>
        <dbReference type="PROSITE" id="PS51085"/>
    </source>
</evidence>
<comment type="cofactor">
    <cofactor evidence="8">
        <name>[2Fe-2S] cluster</name>
        <dbReference type="ChEBI" id="CHEBI:190135"/>
    </cofactor>
</comment>
<name>A0ABV7C8N2_9VIBR</name>
<organism evidence="10 11">
    <name type="scientific">Vibrio zhugei</name>
    <dbReference type="NCBI Taxonomy" id="2479546"/>
    <lineage>
        <taxon>Bacteria</taxon>
        <taxon>Pseudomonadati</taxon>
        <taxon>Pseudomonadota</taxon>
        <taxon>Gammaproteobacteria</taxon>
        <taxon>Vibrionales</taxon>
        <taxon>Vibrionaceae</taxon>
        <taxon>Vibrio</taxon>
    </lineage>
</organism>
<dbReference type="PANTHER" id="PTHR43112">
    <property type="entry name" value="FERREDOXIN"/>
    <property type="match status" value="1"/>
</dbReference>
<sequence length="89" mass="9829">MRHTVQMSPNGGQFTVIDGQTIHAAALNHDIAWPNRCRIGACGTCLCKILQGDVSYQIEPMLTERERSEGWALACLAIPQSDIVLTFEE</sequence>
<keyword evidence="7" id="KW-0411">Iron-sulfur</keyword>
<keyword evidence="6" id="KW-0408">Iron</keyword>
<gene>
    <name evidence="10" type="ORF">ACFODT_04950</name>
</gene>
<evidence type="ECO:0000256" key="1">
    <source>
        <dbReference type="ARBA" id="ARBA00007874"/>
    </source>
</evidence>
<dbReference type="Pfam" id="PF00111">
    <property type="entry name" value="Fer2"/>
    <property type="match status" value="1"/>
</dbReference>
<keyword evidence="3" id="KW-0001">2Fe-2S</keyword>
<dbReference type="RefSeq" id="WP_123015184.1">
    <property type="nucleotide sequence ID" value="NZ_AP024911.1"/>
</dbReference>
<evidence type="ECO:0000256" key="4">
    <source>
        <dbReference type="ARBA" id="ARBA00022723"/>
    </source>
</evidence>
<dbReference type="PROSITE" id="PS00197">
    <property type="entry name" value="2FE2S_FER_1"/>
    <property type="match status" value="1"/>
</dbReference>
<dbReference type="EMBL" id="JBHRSE010000034">
    <property type="protein sequence ID" value="MFC3023168.1"/>
    <property type="molecule type" value="Genomic_DNA"/>
</dbReference>
<evidence type="ECO:0000256" key="6">
    <source>
        <dbReference type="ARBA" id="ARBA00023004"/>
    </source>
</evidence>
<dbReference type="InterPro" id="IPR036010">
    <property type="entry name" value="2Fe-2S_ferredoxin-like_sf"/>
</dbReference>
<keyword evidence="4" id="KW-0479">Metal-binding</keyword>
<evidence type="ECO:0000256" key="7">
    <source>
        <dbReference type="ARBA" id="ARBA00023014"/>
    </source>
</evidence>
<comment type="similarity">
    <text evidence="1">Belongs to the 2Fe2S plant-type ferredoxin family.</text>
</comment>
<dbReference type="SUPFAM" id="SSF54292">
    <property type="entry name" value="2Fe-2S ferredoxin-like"/>
    <property type="match status" value="1"/>
</dbReference>
<reference evidence="11" key="1">
    <citation type="journal article" date="2019" name="Int. J. Syst. Evol. Microbiol.">
        <title>The Global Catalogue of Microorganisms (GCM) 10K type strain sequencing project: providing services to taxonomists for standard genome sequencing and annotation.</title>
        <authorList>
            <consortium name="The Broad Institute Genomics Platform"/>
            <consortium name="The Broad Institute Genome Sequencing Center for Infectious Disease"/>
            <person name="Wu L."/>
            <person name="Ma J."/>
        </authorList>
    </citation>
    <scope>NUCLEOTIDE SEQUENCE [LARGE SCALE GENOMIC DNA]</scope>
    <source>
        <strain evidence="11">KCTC 62784</strain>
    </source>
</reference>
<keyword evidence="11" id="KW-1185">Reference proteome</keyword>
<proteinExistence type="inferred from homology"/>
<keyword evidence="2" id="KW-0813">Transport</keyword>
<dbReference type="InterPro" id="IPR006058">
    <property type="entry name" value="2Fe2S_fd_BS"/>
</dbReference>
<dbReference type="Proteomes" id="UP001595384">
    <property type="component" value="Unassembled WGS sequence"/>
</dbReference>
<dbReference type="InterPro" id="IPR012675">
    <property type="entry name" value="Beta-grasp_dom_sf"/>
</dbReference>
<keyword evidence="5" id="KW-0249">Electron transport</keyword>
<dbReference type="Gene3D" id="3.10.20.30">
    <property type="match status" value="1"/>
</dbReference>
<dbReference type="PANTHER" id="PTHR43112:SF3">
    <property type="entry name" value="FERREDOXIN-2, CHLOROPLASTIC"/>
    <property type="match status" value="1"/>
</dbReference>
<evidence type="ECO:0000313" key="11">
    <source>
        <dbReference type="Proteomes" id="UP001595384"/>
    </source>
</evidence>
<evidence type="ECO:0000256" key="8">
    <source>
        <dbReference type="ARBA" id="ARBA00034078"/>
    </source>
</evidence>
<accession>A0ABV7C8N2</accession>
<dbReference type="InterPro" id="IPR001041">
    <property type="entry name" value="2Fe-2S_ferredoxin-type"/>
</dbReference>
<evidence type="ECO:0000256" key="5">
    <source>
        <dbReference type="ARBA" id="ARBA00022982"/>
    </source>
</evidence>
<dbReference type="CDD" id="cd00207">
    <property type="entry name" value="fer2"/>
    <property type="match status" value="1"/>
</dbReference>
<dbReference type="PROSITE" id="PS51085">
    <property type="entry name" value="2FE2S_FER_2"/>
    <property type="match status" value="1"/>
</dbReference>